<dbReference type="FunFam" id="3.30.50.10:FF:000044">
    <property type="entry name" value="retinoic acid receptor beta isoform X4"/>
    <property type="match status" value="1"/>
</dbReference>
<evidence type="ECO:0000259" key="10">
    <source>
        <dbReference type="PROSITE" id="PS51030"/>
    </source>
</evidence>
<feature type="domain" description="Nuclear receptor" evidence="10">
    <location>
        <begin position="271"/>
        <end position="346"/>
    </location>
</feature>
<dbReference type="CDD" id="cd06916">
    <property type="entry name" value="NR_DBD_like"/>
    <property type="match status" value="1"/>
</dbReference>
<dbReference type="Proteomes" id="UP001176961">
    <property type="component" value="Unassembled WGS sequence"/>
</dbReference>
<keyword evidence="1" id="KW-0479">Metal-binding</keyword>
<dbReference type="GO" id="GO:0000978">
    <property type="term" value="F:RNA polymerase II cis-regulatory region sequence-specific DNA binding"/>
    <property type="evidence" value="ECO:0007669"/>
    <property type="project" value="TreeGrafter"/>
</dbReference>
<dbReference type="GO" id="GO:0005634">
    <property type="term" value="C:nucleus"/>
    <property type="evidence" value="ECO:0007669"/>
    <property type="project" value="TreeGrafter"/>
</dbReference>
<evidence type="ECO:0000256" key="5">
    <source>
        <dbReference type="ARBA" id="ARBA00023125"/>
    </source>
</evidence>
<name>A0AA36LZI7_CYLNA</name>
<dbReference type="GO" id="GO:0071376">
    <property type="term" value="P:cellular response to corticotropin-releasing hormone stimulus"/>
    <property type="evidence" value="ECO:0007669"/>
    <property type="project" value="TreeGrafter"/>
</dbReference>
<protein>
    <recommendedName>
        <fullName evidence="10">Nuclear receptor domain-containing protein</fullName>
    </recommendedName>
</protein>
<dbReference type="GO" id="GO:0000981">
    <property type="term" value="F:DNA-binding transcription factor activity, RNA polymerase II-specific"/>
    <property type="evidence" value="ECO:0007669"/>
    <property type="project" value="TreeGrafter"/>
</dbReference>
<dbReference type="InterPro" id="IPR035500">
    <property type="entry name" value="NHR-like_dom_sf"/>
</dbReference>
<keyword evidence="12" id="KW-1185">Reference proteome</keyword>
<feature type="region of interest" description="Disordered" evidence="9">
    <location>
        <begin position="103"/>
        <end position="133"/>
    </location>
</feature>
<evidence type="ECO:0000256" key="7">
    <source>
        <dbReference type="ARBA" id="ARBA00023170"/>
    </source>
</evidence>
<feature type="compositionally biased region" description="Low complexity" evidence="9">
    <location>
        <begin position="115"/>
        <end position="133"/>
    </location>
</feature>
<evidence type="ECO:0000313" key="11">
    <source>
        <dbReference type="EMBL" id="CAJ0594499.1"/>
    </source>
</evidence>
<proteinExistence type="predicted"/>
<evidence type="ECO:0000256" key="9">
    <source>
        <dbReference type="SAM" id="MobiDB-lite"/>
    </source>
</evidence>
<accession>A0AA36LZI7</accession>
<feature type="region of interest" description="Disordered" evidence="9">
    <location>
        <begin position="1"/>
        <end position="42"/>
    </location>
</feature>
<dbReference type="PANTHER" id="PTHR24085:SF9">
    <property type="match status" value="1"/>
</dbReference>
<dbReference type="EMBL" id="CATQJL010000112">
    <property type="protein sequence ID" value="CAJ0594499.1"/>
    <property type="molecule type" value="Genomic_DNA"/>
</dbReference>
<evidence type="ECO:0000256" key="8">
    <source>
        <dbReference type="ARBA" id="ARBA00023242"/>
    </source>
</evidence>
<keyword evidence="6" id="KW-0804">Transcription</keyword>
<keyword evidence="4" id="KW-0805">Transcription regulation</keyword>
<sequence>MQPSHEPIAEQSPLRIPPAGLQSAQRPSISLPGMGIQRQLPPNSSLYPPAMLAHMFQPYLNGVFPPPEFAFHHIGHPSTSGQTGQMKPPSLDMEHLAKRMHHISEDRDSGNESLSYAGSPTPSGTSSKDSSRSNSFSVSALLKADIVSKAKPPIPGPTSIQHEPELKPEVKPSLAPPAQLQPIHTPTPMRPSGITPQAYQNFHHQLQMSNFHFPPVQAPAPLGQLQNFGLPPGPSGPLTPQRPAQAGNYPDQYRMQQFFTMGMPVNESSQRDICVVCNDNASGYHYGVMSCEGCKGFFRRTVQKNMDYTCHKEKQCPVDRVSRNRCQACRFQKCLDKGMTKESVRQDRTRKRKTRDEEKDSELDETRSLMNTVDEVTTAYREVFGQPGIQEDFTSRIRQFVSKVSLFKEYPEDQLSAKIQKGARGCMLLRAAFVPGESSSIDCPALLERLRSGLSDIQMEELALLSAIHIAQPSGMHGSDNVTMKLSECLQAQIRISSPDKENSNKFTRMLFKLPLLDE</sequence>
<evidence type="ECO:0000256" key="6">
    <source>
        <dbReference type="ARBA" id="ARBA00023163"/>
    </source>
</evidence>
<keyword evidence="8" id="KW-0539">Nucleus</keyword>
<dbReference type="GO" id="GO:0008270">
    <property type="term" value="F:zinc ion binding"/>
    <property type="evidence" value="ECO:0007669"/>
    <property type="project" value="UniProtKB-KW"/>
</dbReference>
<dbReference type="SMART" id="SM00399">
    <property type="entry name" value="ZnF_C4"/>
    <property type="match status" value="1"/>
</dbReference>
<comment type="caution">
    <text evidence="11">The sequence shown here is derived from an EMBL/GenBank/DDBJ whole genome shotgun (WGS) entry which is preliminary data.</text>
</comment>
<dbReference type="AlphaFoldDB" id="A0AA36LZI7"/>
<dbReference type="PRINTS" id="PR00047">
    <property type="entry name" value="STROIDFINGER"/>
</dbReference>
<dbReference type="PROSITE" id="PS00031">
    <property type="entry name" value="NUCLEAR_REC_DBD_1"/>
    <property type="match status" value="1"/>
</dbReference>
<keyword evidence="7" id="KW-0675">Receptor</keyword>
<dbReference type="Pfam" id="PF00105">
    <property type="entry name" value="zf-C4"/>
    <property type="match status" value="1"/>
</dbReference>
<dbReference type="InterPro" id="IPR001628">
    <property type="entry name" value="Znf_hrmn_rcpt"/>
</dbReference>
<dbReference type="SUPFAM" id="SSF48508">
    <property type="entry name" value="Nuclear receptor ligand-binding domain"/>
    <property type="match status" value="1"/>
</dbReference>
<organism evidence="11 12">
    <name type="scientific">Cylicocyclus nassatus</name>
    <name type="common">Nematode worm</name>
    <dbReference type="NCBI Taxonomy" id="53992"/>
    <lineage>
        <taxon>Eukaryota</taxon>
        <taxon>Metazoa</taxon>
        <taxon>Ecdysozoa</taxon>
        <taxon>Nematoda</taxon>
        <taxon>Chromadorea</taxon>
        <taxon>Rhabditida</taxon>
        <taxon>Rhabditina</taxon>
        <taxon>Rhabditomorpha</taxon>
        <taxon>Strongyloidea</taxon>
        <taxon>Strongylidae</taxon>
        <taxon>Cylicocyclus</taxon>
    </lineage>
</organism>
<evidence type="ECO:0000256" key="3">
    <source>
        <dbReference type="ARBA" id="ARBA00022833"/>
    </source>
</evidence>
<reference evidence="11" key="1">
    <citation type="submission" date="2023-07" db="EMBL/GenBank/DDBJ databases">
        <authorList>
            <consortium name="CYATHOMIX"/>
        </authorList>
    </citation>
    <scope>NUCLEOTIDE SEQUENCE</scope>
    <source>
        <strain evidence="11">N/A</strain>
    </source>
</reference>
<dbReference type="PROSITE" id="PS51030">
    <property type="entry name" value="NUCLEAR_REC_DBD_2"/>
    <property type="match status" value="1"/>
</dbReference>
<dbReference type="Gene3D" id="3.30.50.10">
    <property type="entry name" value="Erythroid Transcription Factor GATA-1, subunit A"/>
    <property type="match status" value="1"/>
</dbReference>
<dbReference type="SUPFAM" id="SSF57716">
    <property type="entry name" value="Glucocorticoid receptor-like (DNA-binding domain)"/>
    <property type="match status" value="1"/>
</dbReference>
<keyword evidence="3" id="KW-0862">Zinc</keyword>
<dbReference type="InterPro" id="IPR013088">
    <property type="entry name" value="Znf_NHR/GATA"/>
</dbReference>
<dbReference type="PANTHER" id="PTHR24085">
    <property type="entry name" value="NUCLEAR HORMONE RECEPTOR"/>
    <property type="match status" value="1"/>
</dbReference>
<evidence type="ECO:0000256" key="1">
    <source>
        <dbReference type="ARBA" id="ARBA00022723"/>
    </source>
</evidence>
<feature type="region of interest" description="Disordered" evidence="9">
    <location>
        <begin position="149"/>
        <end position="183"/>
    </location>
</feature>
<evidence type="ECO:0000256" key="4">
    <source>
        <dbReference type="ARBA" id="ARBA00023015"/>
    </source>
</evidence>
<evidence type="ECO:0000313" key="12">
    <source>
        <dbReference type="Proteomes" id="UP001176961"/>
    </source>
</evidence>
<gene>
    <name evidence="11" type="ORF">CYNAS_LOCUS6482</name>
</gene>
<dbReference type="GO" id="GO:0035259">
    <property type="term" value="F:nuclear glucocorticoid receptor binding"/>
    <property type="evidence" value="ECO:0007669"/>
    <property type="project" value="TreeGrafter"/>
</dbReference>
<evidence type="ECO:0000256" key="2">
    <source>
        <dbReference type="ARBA" id="ARBA00022771"/>
    </source>
</evidence>
<keyword evidence="5" id="KW-0238">DNA-binding</keyword>
<dbReference type="GO" id="GO:0005667">
    <property type="term" value="C:transcription regulator complex"/>
    <property type="evidence" value="ECO:0007669"/>
    <property type="project" value="TreeGrafter"/>
</dbReference>
<feature type="region of interest" description="Disordered" evidence="9">
    <location>
        <begin position="342"/>
        <end position="367"/>
    </location>
</feature>
<keyword evidence="2" id="KW-0863">Zinc-finger</keyword>